<dbReference type="PANTHER" id="PTHR47907">
    <property type="entry name" value="PROTEIN KINASE DOMAIN-CONTAINING PROTEIN"/>
    <property type="match status" value="1"/>
</dbReference>
<dbReference type="Pfam" id="PF00069">
    <property type="entry name" value="Pkinase"/>
    <property type="match status" value="1"/>
</dbReference>
<dbReference type="PROSITE" id="PS50011">
    <property type="entry name" value="PROTEIN_KINASE_DOM"/>
    <property type="match status" value="1"/>
</dbReference>
<feature type="domain" description="Protein kinase" evidence="2">
    <location>
        <begin position="27"/>
        <end position="292"/>
    </location>
</feature>
<evidence type="ECO:0000259" key="2">
    <source>
        <dbReference type="PROSITE" id="PS50011"/>
    </source>
</evidence>
<organism evidence="3">
    <name type="scientific">Lepeophtheirus salmonis</name>
    <name type="common">Salmon louse</name>
    <name type="synonym">Caligus salmonis</name>
    <dbReference type="NCBI Taxonomy" id="72036"/>
    <lineage>
        <taxon>Eukaryota</taxon>
        <taxon>Metazoa</taxon>
        <taxon>Ecdysozoa</taxon>
        <taxon>Arthropoda</taxon>
        <taxon>Crustacea</taxon>
        <taxon>Multicrustacea</taxon>
        <taxon>Hexanauplia</taxon>
        <taxon>Copepoda</taxon>
        <taxon>Siphonostomatoida</taxon>
        <taxon>Caligidae</taxon>
        <taxon>Lepeophtheirus</taxon>
    </lineage>
</organism>
<reference evidence="3" key="1">
    <citation type="submission" date="2014-05" db="EMBL/GenBank/DDBJ databases">
        <authorList>
            <person name="Chronopoulou M."/>
        </authorList>
    </citation>
    <scope>NUCLEOTIDE SEQUENCE</scope>
    <source>
        <tissue evidence="3">Whole organism</tissue>
    </source>
</reference>
<dbReference type="Gene3D" id="1.10.510.10">
    <property type="entry name" value="Transferase(Phosphotransferase) domain 1"/>
    <property type="match status" value="1"/>
</dbReference>
<dbReference type="GeneID" id="121127179"/>
<dbReference type="InterPro" id="IPR011009">
    <property type="entry name" value="Kinase-like_dom_sf"/>
</dbReference>
<dbReference type="AlphaFoldDB" id="A0A0K2V8W2"/>
<dbReference type="GO" id="GO:0005524">
    <property type="term" value="F:ATP binding"/>
    <property type="evidence" value="ECO:0007669"/>
    <property type="project" value="InterPro"/>
</dbReference>
<dbReference type="SUPFAM" id="SSF56112">
    <property type="entry name" value="Protein kinase-like (PK-like)"/>
    <property type="match status" value="1"/>
</dbReference>
<dbReference type="InterPro" id="IPR000719">
    <property type="entry name" value="Prot_kinase_dom"/>
</dbReference>
<accession>A0A0K2V8W2</accession>
<sequence>MRKIFSRMECPNRVEYGESVSVGSRTVLVEDVIAEGGFGVVFLVKCGVRKYALKRMYVNNARDLSICKREISIVRHLGTHPHLIGYVDSRVSALKADVCEVLLLMPYHATTLLSLMNEKMKSGGFAEEEIVEILMDICLGVGRLHHCSTPIIHRDLKVENILRSDEGAYIICDFGSATSRILNSGMQGINQVEDEIKKYTTLPYRAPEMVDLYSNKPLTPKLDIWALGCLLYNLCFFSLPFGESTLAIQSGVFTFPKRSIYSDKLHKLIRYLLTPDVEERPDIFQATYLTYSIAEKECPLQNLNNADVPHFDNISLIDPSDTKVNQVGSTLKLKSTESKRSVHDDRSDTPTIENKTTITPRQRPKANKSASGSHTLPIHQLDFFDFSSVPMTLTKVETVKSENDINGCQSNSVGISQSKSSLHKCPGGWNPFSESKFSQLSEDALFGVQFDKIREEMYQSRYESYNSKRDPFGSAPFSFFKKDS</sequence>
<dbReference type="SMART" id="SM00220">
    <property type="entry name" value="S_TKc"/>
    <property type="match status" value="1"/>
</dbReference>
<dbReference type="GO" id="GO:0004672">
    <property type="term" value="F:protein kinase activity"/>
    <property type="evidence" value="ECO:0007669"/>
    <property type="project" value="InterPro"/>
</dbReference>
<evidence type="ECO:0000313" key="3">
    <source>
        <dbReference type="EMBL" id="CDW46346.1"/>
    </source>
</evidence>
<evidence type="ECO:0000256" key="1">
    <source>
        <dbReference type="SAM" id="MobiDB-lite"/>
    </source>
</evidence>
<dbReference type="InterPro" id="IPR051744">
    <property type="entry name" value="AP2_assoc_SerThr_kinase"/>
</dbReference>
<name>A0A0K2V8W2_LEPSM</name>
<feature type="compositionally biased region" description="Basic and acidic residues" evidence="1">
    <location>
        <begin position="334"/>
        <end position="348"/>
    </location>
</feature>
<proteinExistence type="predicted"/>
<dbReference type="RefSeq" id="XP_071748105.1">
    <property type="nucleotide sequence ID" value="XM_071892004.1"/>
</dbReference>
<dbReference type="PANTHER" id="PTHR47907:SF4">
    <property type="entry name" value="BMP-2-INDUCIBLE PROTEIN KINASE ISOFORM X1"/>
    <property type="match status" value="1"/>
</dbReference>
<dbReference type="EMBL" id="HACA01028985">
    <property type="protein sequence ID" value="CDW46346.1"/>
    <property type="molecule type" value="Transcribed_RNA"/>
</dbReference>
<dbReference type="OrthoDB" id="2018507at2759"/>
<feature type="region of interest" description="Disordered" evidence="1">
    <location>
        <begin position="333"/>
        <end position="373"/>
    </location>
</feature>
<protein>
    <recommendedName>
        <fullName evidence="2">Protein kinase domain-containing protein</fullName>
    </recommendedName>
</protein>
<feature type="compositionally biased region" description="Polar residues" evidence="1">
    <location>
        <begin position="349"/>
        <end position="360"/>
    </location>
</feature>